<feature type="active site" evidence="16">
    <location>
        <position position="395"/>
    </location>
</feature>
<dbReference type="GO" id="GO:0034975">
    <property type="term" value="P:protein folding in endoplasmic reticulum"/>
    <property type="evidence" value="ECO:0007669"/>
    <property type="project" value="InterPro"/>
</dbReference>
<protein>
    <submittedName>
        <fullName evidence="20">Ero1-like protein</fullName>
    </submittedName>
</protein>
<feature type="binding site" evidence="17">
    <location>
        <position position="249"/>
    </location>
    <ligand>
        <name>FAD</name>
        <dbReference type="ChEBI" id="CHEBI:57692"/>
    </ligand>
</feature>
<evidence type="ECO:0000256" key="12">
    <source>
        <dbReference type="ARBA" id="ARBA00023136"/>
    </source>
</evidence>
<organism evidence="20 21">
    <name type="scientific">Pseudolycoriella hygida</name>
    <dbReference type="NCBI Taxonomy" id="35572"/>
    <lineage>
        <taxon>Eukaryota</taxon>
        <taxon>Metazoa</taxon>
        <taxon>Ecdysozoa</taxon>
        <taxon>Arthropoda</taxon>
        <taxon>Hexapoda</taxon>
        <taxon>Insecta</taxon>
        <taxon>Pterygota</taxon>
        <taxon>Neoptera</taxon>
        <taxon>Endopterygota</taxon>
        <taxon>Diptera</taxon>
        <taxon>Nematocera</taxon>
        <taxon>Sciaroidea</taxon>
        <taxon>Sciaridae</taxon>
        <taxon>Pseudolycoriella</taxon>
    </lineage>
</organism>
<evidence type="ECO:0000256" key="15">
    <source>
        <dbReference type="ARBA" id="ARBA00023284"/>
    </source>
</evidence>
<sequence length="464" mass="54041">MSQKWIHLFGWICVFAVHNSNAYFHSEKQTDGGKNCFCELKGSINDCSCNVDTVDYFNNNRITPRLKSLLIKDYFRFYKVNLKKDCPFWNDDDSKCAMKFCSVHPCEDKDIPEGLKGQHNVEKPFHKYISETQRNDCNEDLNAELSYLNTSISQQAQLDFEKWANFDELGENFCILDDHEEGAEYVDLLLNPERYTGYRGESAHRIWRSIYLENCFGERKQGKSILTPMNKSPYNGLCMEQRAFYRLISGMHTSINIHLSSNYLQSEPTDFVRPTGIWGRNLNEFNSRFSPEATDNEGPHWLKNLYFIYIIELRALAKAAPYLRKEQYFTGSDEEDMEVRAAVNDLLNIIESFPTHFNETLMFTGGFESLKLKSTFREKFRNISKIMDCVGCDKCRLWGKLQIQGLGTALKILFSGKFDNKVSQTEDENDKFKLRRGEIVALFNAFGRLSNSINELEEFRKIMR</sequence>
<evidence type="ECO:0000256" key="11">
    <source>
        <dbReference type="ARBA" id="ARBA00023002"/>
    </source>
</evidence>
<dbReference type="GO" id="GO:0071949">
    <property type="term" value="F:FAD binding"/>
    <property type="evidence" value="ECO:0007669"/>
    <property type="project" value="InterPro"/>
</dbReference>
<evidence type="ECO:0000313" key="20">
    <source>
        <dbReference type="EMBL" id="KAJ6636473.1"/>
    </source>
</evidence>
<keyword evidence="5" id="KW-0813">Transport</keyword>
<dbReference type="PIRSF" id="PIRSF017205">
    <property type="entry name" value="ERO1"/>
    <property type="match status" value="1"/>
</dbReference>
<dbReference type="Proteomes" id="UP001151699">
    <property type="component" value="Chromosome C"/>
</dbReference>
<comment type="subunit">
    <text evidence="4">May function both as a monomer and a homodimer.</text>
</comment>
<keyword evidence="6" id="KW-0285">Flavoprotein</keyword>
<keyword evidence="15" id="KW-0676">Redox-active center</keyword>
<evidence type="ECO:0000256" key="14">
    <source>
        <dbReference type="ARBA" id="ARBA00023180"/>
    </source>
</evidence>
<comment type="similarity">
    <text evidence="3">Belongs to the EROs family.</text>
</comment>
<dbReference type="PANTHER" id="PTHR12613">
    <property type="entry name" value="ERO1-RELATED"/>
    <property type="match status" value="1"/>
</dbReference>
<dbReference type="EMBL" id="WJQU01000004">
    <property type="protein sequence ID" value="KAJ6636473.1"/>
    <property type="molecule type" value="Genomic_DNA"/>
</dbReference>
<feature type="chain" id="PRO_5040212722" evidence="19">
    <location>
        <begin position="23"/>
        <end position="464"/>
    </location>
</feature>
<dbReference type="PANTHER" id="PTHR12613:SF0">
    <property type="entry name" value="ERO1-LIKE PROTEIN"/>
    <property type="match status" value="1"/>
</dbReference>
<dbReference type="GO" id="GO:0016972">
    <property type="term" value="F:thiol oxidase activity"/>
    <property type="evidence" value="ECO:0007669"/>
    <property type="project" value="InterPro"/>
</dbReference>
<keyword evidence="13 18" id="KW-1015">Disulfide bond</keyword>
<dbReference type="InterPro" id="IPR037192">
    <property type="entry name" value="ERO1-like_sf"/>
</dbReference>
<keyword evidence="12" id="KW-0472">Membrane</keyword>
<keyword evidence="11" id="KW-0560">Oxidoreductase</keyword>
<evidence type="ECO:0000256" key="7">
    <source>
        <dbReference type="ARBA" id="ARBA00022729"/>
    </source>
</evidence>
<evidence type="ECO:0000256" key="10">
    <source>
        <dbReference type="ARBA" id="ARBA00022982"/>
    </source>
</evidence>
<comment type="cofactor">
    <cofactor evidence="1 17">
        <name>FAD</name>
        <dbReference type="ChEBI" id="CHEBI:57692"/>
    </cofactor>
</comment>
<dbReference type="InterPro" id="IPR007266">
    <property type="entry name" value="Ero1"/>
</dbReference>
<accession>A0A9Q0RY17</accession>
<evidence type="ECO:0000256" key="3">
    <source>
        <dbReference type="ARBA" id="ARBA00008277"/>
    </source>
</evidence>
<gene>
    <name evidence="20" type="primary">Ero1L</name>
    <name evidence="20" type="ORF">Bhyg_15063</name>
</gene>
<feature type="binding site" evidence="17">
    <location>
        <position position="288"/>
    </location>
    <ligand>
        <name>FAD</name>
        <dbReference type="ChEBI" id="CHEBI:57692"/>
    </ligand>
</feature>
<dbReference type="GO" id="GO:0005789">
    <property type="term" value="C:endoplasmic reticulum membrane"/>
    <property type="evidence" value="ECO:0007669"/>
    <property type="project" value="UniProtKB-SubCell"/>
</dbReference>
<evidence type="ECO:0000313" key="21">
    <source>
        <dbReference type="Proteomes" id="UP001151699"/>
    </source>
</evidence>
<reference evidence="20" key="1">
    <citation type="submission" date="2022-07" db="EMBL/GenBank/DDBJ databases">
        <authorList>
            <person name="Trinca V."/>
            <person name="Uliana J.V.C."/>
            <person name="Torres T.T."/>
            <person name="Ward R.J."/>
            <person name="Monesi N."/>
        </authorList>
    </citation>
    <scope>NUCLEOTIDE SEQUENCE</scope>
    <source>
        <strain evidence="20">HSMRA1968</strain>
        <tissue evidence="20">Whole embryos</tissue>
    </source>
</reference>
<evidence type="ECO:0000256" key="8">
    <source>
        <dbReference type="ARBA" id="ARBA00022824"/>
    </source>
</evidence>
<evidence type="ECO:0000256" key="1">
    <source>
        <dbReference type="ARBA" id="ARBA00001974"/>
    </source>
</evidence>
<dbReference type="AlphaFoldDB" id="A0A9Q0RY17"/>
<keyword evidence="10" id="KW-0249">Electron transport</keyword>
<evidence type="ECO:0000256" key="19">
    <source>
        <dbReference type="SAM" id="SignalP"/>
    </source>
</evidence>
<dbReference type="SUPFAM" id="SSF110019">
    <property type="entry name" value="ERO1-like"/>
    <property type="match status" value="1"/>
</dbReference>
<evidence type="ECO:0000256" key="2">
    <source>
        <dbReference type="ARBA" id="ARBA00004367"/>
    </source>
</evidence>
<dbReference type="OrthoDB" id="269384at2759"/>
<evidence type="ECO:0000256" key="16">
    <source>
        <dbReference type="PIRSR" id="PIRSR017205-1"/>
    </source>
</evidence>
<feature type="disulfide bond" description="Redox-active" evidence="18">
    <location>
        <begin position="392"/>
        <end position="395"/>
    </location>
</feature>
<feature type="binding site" evidence="17">
    <location>
        <position position="196"/>
    </location>
    <ligand>
        <name>FAD</name>
        <dbReference type="ChEBI" id="CHEBI:57692"/>
    </ligand>
</feature>
<evidence type="ECO:0000256" key="5">
    <source>
        <dbReference type="ARBA" id="ARBA00022448"/>
    </source>
</evidence>
<evidence type="ECO:0000256" key="9">
    <source>
        <dbReference type="ARBA" id="ARBA00022827"/>
    </source>
</evidence>
<name>A0A9Q0RY17_9DIPT</name>
<keyword evidence="9 17" id="KW-0274">FAD</keyword>
<feature type="signal peptide" evidence="19">
    <location>
        <begin position="1"/>
        <end position="22"/>
    </location>
</feature>
<evidence type="ECO:0000256" key="13">
    <source>
        <dbReference type="ARBA" id="ARBA00023157"/>
    </source>
</evidence>
<keyword evidence="7 19" id="KW-0732">Signal</keyword>
<comment type="subcellular location">
    <subcellularLocation>
        <location evidence="2">Endoplasmic reticulum membrane</location>
        <topology evidence="2">Peripheral membrane protein</topology>
        <orientation evidence="2">Lumenal side</orientation>
    </subcellularLocation>
</comment>
<comment type="caution">
    <text evidence="20">The sequence shown here is derived from an EMBL/GenBank/DDBJ whole genome shotgun (WGS) entry which is preliminary data.</text>
</comment>
<keyword evidence="8" id="KW-0256">Endoplasmic reticulum</keyword>
<feature type="binding site" evidence="17">
    <location>
        <position position="252"/>
    </location>
    <ligand>
        <name>FAD</name>
        <dbReference type="ChEBI" id="CHEBI:57692"/>
    </ligand>
</feature>
<dbReference type="GO" id="GO:0015035">
    <property type="term" value="F:protein-disulfide reductase activity"/>
    <property type="evidence" value="ECO:0007669"/>
    <property type="project" value="InterPro"/>
</dbReference>
<feature type="disulfide bond" description="Redox-active" evidence="18">
    <location>
        <begin position="96"/>
        <end position="101"/>
    </location>
</feature>
<keyword evidence="21" id="KW-1185">Reference proteome</keyword>
<evidence type="ECO:0000256" key="18">
    <source>
        <dbReference type="PIRSR" id="PIRSR017205-3"/>
    </source>
</evidence>
<evidence type="ECO:0000256" key="6">
    <source>
        <dbReference type="ARBA" id="ARBA00022630"/>
    </source>
</evidence>
<keyword evidence="14" id="KW-0325">Glycoprotein</keyword>
<proteinExistence type="inferred from homology"/>
<feature type="binding site" evidence="17">
    <location>
        <position position="207"/>
    </location>
    <ligand>
        <name>FAD</name>
        <dbReference type="ChEBI" id="CHEBI:57692"/>
    </ligand>
</feature>
<dbReference type="Pfam" id="PF04137">
    <property type="entry name" value="ERO1"/>
    <property type="match status" value="1"/>
</dbReference>
<feature type="active site" description="Nucleophile" evidence="16">
    <location>
        <position position="392"/>
    </location>
</feature>
<evidence type="ECO:0000256" key="4">
    <source>
        <dbReference type="ARBA" id="ARBA00011802"/>
    </source>
</evidence>
<evidence type="ECO:0000256" key="17">
    <source>
        <dbReference type="PIRSR" id="PIRSR017205-2"/>
    </source>
</evidence>
<feature type="binding site" evidence="17">
    <location>
        <position position="194"/>
    </location>
    <ligand>
        <name>FAD</name>
        <dbReference type="ChEBI" id="CHEBI:57692"/>
    </ligand>
</feature>